<keyword evidence="2" id="KW-1185">Reference proteome</keyword>
<name>A0AAV4UMM1_CAEEX</name>
<dbReference type="AlphaFoldDB" id="A0AAV4UMM1"/>
<dbReference type="Proteomes" id="UP001054945">
    <property type="component" value="Unassembled WGS sequence"/>
</dbReference>
<gene>
    <name evidence="1" type="ORF">CEXT_462331</name>
</gene>
<sequence>MRDYTSLAQRRRDSVSQFRKKGQVLYPGCSLTSDRKSLLWKKKEGEGEECCVSFRRGMNVDSLCLPILEIVCCALAQIPEMTKSAIWRKHFGN</sequence>
<protein>
    <submittedName>
        <fullName evidence="1">Uncharacterized protein</fullName>
    </submittedName>
</protein>
<comment type="caution">
    <text evidence="1">The sequence shown here is derived from an EMBL/GenBank/DDBJ whole genome shotgun (WGS) entry which is preliminary data.</text>
</comment>
<evidence type="ECO:0000313" key="2">
    <source>
        <dbReference type="Proteomes" id="UP001054945"/>
    </source>
</evidence>
<evidence type="ECO:0000313" key="1">
    <source>
        <dbReference type="EMBL" id="GIY59057.1"/>
    </source>
</evidence>
<dbReference type="EMBL" id="BPLR01013149">
    <property type="protein sequence ID" value="GIY59057.1"/>
    <property type="molecule type" value="Genomic_DNA"/>
</dbReference>
<organism evidence="1 2">
    <name type="scientific">Caerostris extrusa</name>
    <name type="common">Bark spider</name>
    <name type="synonym">Caerostris bankana</name>
    <dbReference type="NCBI Taxonomy" id="172846"/>
    <lineage>
        <taxon>Eukaryota</taxon>
        <taxon>Metazoa</taxon>
        <taxon>Ecdysozoa</taxon>
        <taxon>Arthropoda</taxon>
        <taxon>Chelicerata</taxon>
        <taxon>Arachnida</taxon>
        <taxon>Araneae</taxon>
        <taxon>Araneomorphae</taxon>
        <taxon>Entelegynae</taxon>
        <taxon>Araneoidea</taxon>
        <taxon>Araneidae</taxon>
        <taxon>Caerostris</taxon>
    </lineage>
</organism>
<proteinExistence type="predicted"/>
<reference evidence="1 2" key="1">
    <citation type="submission" date="2021-06" db="EMBL/GenBank/DDBJ databases">
        <title>Caerostris extrusa draft genome.</title>
        <authorList>
            <person name="Kono N."/>
            <person name="Arakawa K."/>
        </authorList>
    </citation>
    <scope>NUCLEOTIDE SEQUENCE [LARGE SCALE GENOMIC DNA]</scope>
</reference>
<accession>A0AAV4UMM1</accession>